<dbReference type="OrthoDB" id="5244622at2759"/>
<feature type="region of interest" description="Disordered" evidence="1">
    <location>
        <begin position="259"/>
        <end position="304"/>
    </location>
</feature>
<feature type="compositionally biased region" description="Basic and acidic residues" evidence="1">
    <location>
        <begin position="1"/>
        <end position="11"/>
    </location>
</feature>
<feature type="region of interest" description="Disordered" evidence="1">
    <location>
        <begin position="117"/>
        <end position="148"/>
    </location>
</feature>
<gene>
    <name evidence="2" type="ORF">PV08_04595</name>
</gene>
<reference evidence="2 3" key="1">
    <citation type="submission" date="2015-01" db="EMBL/GenBank/DDBJ databases">
        <title>The Genome Sequence of Exophiala spinifera CBS89968.</title>
        <authorList>
            <consortium name="The Broad Institute Genomics Platform"/>
            <person name="Cuomo C."/>
            <person name="de Hoog S."/>
            <person name="Gorbushina A."/>
            <person name="Stielow B."/>
            <person name="Teixiera M."/>
            <person name="Abouelleil A."/>
            <person name="Chapman S.B."/>
            <person name="Priest M."/>
            <person name="Young S.K."/>
            <person name="Wortman J."/>
            <person name="Nusbaum C."/>
            <person name="Birren B."/>
        </authorList>
    </citation>
    <scope>NUCLEOTIDE SEQUENCE [LARGE SCALE GENOMIC DNA]</scope>
    <source>
        <strain evidence="2 3">CBS 89968</strain>
    </source>
</reference>
<dbReference type="Proteomes" id="UP000053328">
    <property type="component" value="Unassembled WGS sequence"/>
</dbReference>
<dbReference type="EMBL" id="KN847494">
    <property type="protein sequence ID" value="KIW17401.1"/>
    <property type="molecule type" value="Genomic_DNA"/>
</dbReference>
<dbReference type="AlphaFoldDB" id="A0A0D1YQ87"/>
<name>A0A0D1YQ87_9EURO</name>
<keyword evidence="3" id="KW-1185">Reference proteome</keyword>
<evidence type="ECO:0000256" key="1">
    <source>
        <dbReference type="SAM" id="MobiDB-lite"/>
    </source>
</evidence>
<feature type="region of interest" description="Disordered" evidence="1">
    <location>
        <begin position="1"/>
        <end position="25"/>
    </location>
</feature>
<dbReference type="GeneID" id="27331678"/>
<dbReference type="VEuPathDB" id="FungiDB:PV08_04595"/>
<feature type="compositionally biased region" description="Basic and acidic residues" evidence="1">
    <location>
        <begin position="262"/>
        <end position="287"/>
    </location>
</feature>
<feature type="region of interest" description="Disordered" evidence="1">
    <location>
        <begin position="73"/>
        <end position="92"/>
    </location>
</feature>
<dbReference type="HOGENOM" id="CLU_350535_0_0_1"/>
<feature type="compositionally biased region" description="Polar residues" evidence="1">
    <location>
        <begin position="437"/>
        <end position="451"/>
    </location>
</feature>
<evidence type="ECO:0000313" key="3">
    <source>
        <dbReference type="Proteomes" id="UP000053328"/>
    </source>
</evidence>
<organism evidence="2 3">
    <name type="scientific">Exophiala spinifera</name>
    <dbReference type="NCBI Taxonomy" id="91928"/>
    <lineage>
        <taxon>Eukaryota</taxon>
        <taxon>Fungi</taxon>
        <taxon>Dikarya</taxon>
        <taxon>Ascomycota</taxon>
        <taxon>Pezizomycotina</taxon>
        <taxon>Eurotiomycetes</taxon>
        <taxon>Chaetothyriomycetidae</taxon>
        <taxon>Chaetothyriales</taxon>
        <taxon>Herpotrichiellaceae</taxon>
        <taxon>Exophiala</taxon>
    </lineage>
</organism>
<proteinExistence type="predicted"/>
<feature type="compositionally biased region" description="Polar residues" evidence="1">
    <location>
        <begin position="137"/>
        <end position="148"/>
    </location>
</feature>
<feature type="region of interest" description="Disordered" evidence="1">
    <location>
        <begin position="434"/>
        <end position="456"/>
    </location>
</feature>
<sequence>MTSTKPSERLLKYPPMTRQDLNQSQLGSFKFTPVDSLRPIPDKPVPSKFLQDQLAESIARALAHDAARHRKAVSVGGKTSLPHKAAPAPDANFFNQNFKPDLSDSRLKLGSAALRSAVAGATSPTKTDRPSVDRLSSHNSTLAQNAQTSVYHNSRTIMDPLASTFTPLSSSLGNSGLPVSDGIMSSSYHPDPAALSQSLCLALANEQQAHNATKLALEEETQRCLHLEQQIEKYIQKIATLTTTVKSLGAIIKHNVNQENQAHLKDDNRESTMKRNQEEAIPKELSQDHSSPNVEEMEPPNPGCEEQNDFTEAIAVAETVVDEAQLFNLELLKSPRFDPSPDAALRNTLRKHFVVTDSSAEATTKTPANKHVDVRKLIDLSPESPEDHKEIVARDNHQTQGEPNGAKGWNTLLTADTPVLELPASIIAKYSGKPATEETNVSDQKDTSPNSWEVGAPKTTVVDSCSMKIGEELELREVASGQTADTTVRRITVKIPESFDGEPKWLVNKNNPLFDTDHEMWQVCAQAFPAWVENSPFPAFPVRYLPEQAAGSANAYRTVMVDAIPVGSTLKDVLTIVRSGILESILLVPPIGRVNPYMTSQVIFVHESAADGMYKRQKTAPFIINGSAVRVWKPMDPTYPSNRQLTEAIFGAEEATRIVLIGNIEEAEFAMVQPKLLRLNLDRYVIEYSVTVDGFGSIEFPSIKTAIKATAELKKDRDFATAVFSYDDDYTREGY</sequence>
<feature type="compositionally biased region" description="Basic and acidic residues" evidence="1">
    <location>
        <begin position="126"/>
        <end position="136"/>
    </location>
</feature>
<dbReference type="RefSeq" id="XP_016237617.1">
    <property type="nucleotide sequence ID" value="XM_016378940.1"/>
</dbReference>
<protein>
    <submittedName>
        <fullName evidence="2">Uncharacterized protein</fullName>
    </submittedName>
</protein>
<evidence type="ECO:0000313" key="2">
    <source>
        <dbReference type="EMBL" id="KIW17401.1"/>
    </source>
</evidence>
<accession>A0A0D1YQ87</accession>